<dbReference type="SUPFAM" id="SSF53383">
    <property type="entry name" value="PLP-dependent transferases"/>
    <property type="match status" value="1"/>
</dbReference>
<evidence type="ECO:0000313" key="6">
    <source>
        <dbReference type="EMBL" id="KAH7268003.1"/>
    </source>
</evidence>
<dbReference type="PIRSF" id="PIRSF000521">
    <property type="entry name" value="Transaminase_4ab_Lys_Orn"/>
    <property type="match status" value="1"/>
</dbReference>
<dbReference type="Pfam" id="PF00202">
    <property type="entry name" value="Aminotran_3"/>
    <property type="match status" value="1"/>
</dbReference>
<sequence>MSPSATKKTVPEFSPRVKELLDLEEQYSAGGIFPLPAFIKSGQGSTLKDVDGREILDFVCMMSATNLGQSQPVVVEAMQRAVQEITLANIATKVAEWPEFCKEMCQRFGYDKMVGMVSGTEGADSAIKFVRKWGIKVKGIRPAEVLVLGVSDNYHGVASGVWPIMNDMGQASDYGITNENLRNTHPDTGKLLRYGSVQDFEGVLDAHHGRIAAVIMECIHGKKPKFEEELSFAIGVRKLCKKYNILFVADEVRMGCGKTGKFFCSDWMGPENKPDIVVMGKSITAGAYPASYIMGKAEVMDLIGGYEAVATFGMAPQAIAATRAALSVMNSEKLVERAHWIDAVWKEETKSWNYPWVEYITNRGADMGIFLNETEDGRITGRKFGMLCYHKGLLCYPDGNRIRLGVALNITEREFRKGLAILKEALEEVGEYDEINTGPLMRGIRPSM</sequence>
<dbReference type="EC" id="2.6.1.13" evidence="5"/>
<keyword evidence="5 6" id="KW-0808">Transferase</keyword>
<dbReference type="InterPro" id="IPR005814">
    <property type="entry name" value="Aminotrans_3"/>
</dbReference>
<keyword evidence="7" id="KW-1185">Reference proteome</keyword>
<dbReference type="GO" id="GO:0004587">
    <property type="term" value="F:ornithine aminotransferase activity"/>
    <property type="evidence" value="ECO:0007669"/>
    <property type="project" value="UniProtKB-EC"/>
</dbReference>
<protein>
    <recommendedName>
        <fullName evidence="5">Ornithine aminotransferase</fullName>
        <ecNumber evidence="5">2.6.1.13</ecNumber>
    </recommendedName>
</protein>
<keyword evidence="3 4" id="KW-0663">Pyridoxal phosphate</keyword>
<organism evidence="6 7">
    <name type="scientific">Fusarium solani</name>
    <name type="common">Filamentous fungus</name>
    <dbReference type="NCBI Taxonomy" id="169388"/>
    <lineage>
        <taxon>Eukaryota</taxon>
        <taxon>Fungi</taxon>
        <taxon>Dikarya</taxon>
        <taxon>Ascomycota</taxon>
        <taxon>Pezizomycotina</taxon>
        <taxon>Sordariomycetes</taxon>
        <taxon>Hypocreomycetidae</taxon>
        <taxon>Hypocreales</taxon>
        <taxon>Nectriaceae</taxon>
        <taxon>Fusarium</taxon>
        <taxon>Fusarium solani species complex</taxon>
    </lineage>
</organism>
<dbReference type="InterPro" id="IPR050103">
    <property type="entry name" value="Class-III_PLP-dep_AT"/>
</dbReference>
<gene>
    <name evidence="6" type="ORF">B0J15DRAFT_577839</name>
</gene>
<dbReference type="InterPro" id="IPR015422">
    <property type="entry name" value="PyrdxlP-dep_Trfase_small"/>
</dbReference>
<dbReference type="GO" id="GO:0010121">
    <property type="term" value="P:L-arginine catabolic process to proline via ornithine"/>
    <property type="evidence" value="ECO:0007669"/>
    <property type="project" value="TreeGrafter"/>
</dbReference>
<dbReference type="InterPro" id="IPR015424">
    <property type="entry name" value="PyrdxlP-dep_Trfase"/>
</dbReference>
<comment type="cofactor">
    <cofactor evidence="1 5">
        <name>pyridoxal 5'-phosphate</name>
        <dbReference type="ChEBI" id="CHEBI:597326"/>
    </cofactor>
</comment>
<dbReference type="GO" id="GO:0030170">
    <property type="term" value="F:pyridoxal phosphate binding"/>
    <property type="evidence" value="ECO:0007669"/>
    <property type="project" value="InterPro"/>
</dbReference>
<comment type="similarity">
    <text evidence="2 4">Belongs to the class-III pyridoxal-phosphate-dependent aminotransferase family.</text>
</comment>
<dbReference type="GO" id="GO:0005737">
    <property type="term" value="C:cytoplasm"/>
    <property type="evidence" value="ECO:0007669"/>
    <property type="project" value="TreeGrafter"/>
</dbReference>
<evidence type="ECO:0000256" key="4">
    <source>
        <dbReference type="RuleBase" id="RU003560"/>
    </source>
</evidence>
<dbReference type="GO" id="GO:0019544">
    <property type="term" value="P:L-arginine catabolic process to L-glutamate"/>
    <property type="evidence" value="ECO:0007669"/>
    <property type="project" value="TreeGrafter"/>
</dbReference>
<dbReference type="Proteomes" id="UP000736672">
    <property type="component" value="Unassembled WGS sequence"/>
</dbReference>
<evidence type="ECO:0000256" key="5">
    <source>
        <dbReference type="RuleBase" id="RU365036"/>
    </source>
</evidence>
<dbReference type="EMBL" id="JAGTJS010000005">
    <property type="protein sequence ID" value="KAH7268003.1"/>
    <property type="molecule type" value="Genomic_DNA"/>
</dbReference>
<reference evidence="6" key="1">
    <citation type="journal article" date="2021" name="Nat. Commun.">
        <title>Genetic determinants of endophytism in the Arabidopsis root mycobiome.</title>
        <authorList>
            <person name="Mesny F."/>
            <person name="Miyauchi S."/>
            <person name="Thiergart T."/>
            <person name="Pickel B."/>
            <person name="Atanasova L."/>
            <person name="Karlsson M."/>
            <person name="Huettel B."/>
            <person name="Barry K.W."/>
            <person name="Haridas S."/>
            <person name="Chen C."/>
            <person name="Bauer D."/>
            <person name="Andreopoulos W."/>
            <person name="Pangilinan J."/>
            <person name="LaButti K."/>
            <person name="Riley R."/>
            <person name="Lipzen A."/>
            <person name="Clum A."/>
            <person name="Drula E."/>
            <person name="Henrissat B."/>
            <person name="Kohler A."/>
            <person name="Grigoriev I.V."/>
            <person name="Martin F.M."/>
            <person name="Hacquard S."/>
        </authorList>
    </citation>
    <scope>NUCLEOTIDE SEQUENCE</scope>
    <source>
        <strain evidence="6">FSSC 5 MPI-SDFR-AT-0091</strain>
    </source>
</reference>
<accession>A0A9P9KT01</accession>
<dbReference type="GO" id="GO:0042802">
    <property type="term" value="F:identical protein binding"/>
    <property type="evidence" value="ECO:0007669"/>
    <property type="project" value="TreeGrafter"/>
</dbReference>
<comment type="caution">
    <text evidence="6">The sequence shown here is derived from an EMBL/GenBank/DDBJ whole genome shotgun (WGS) entry which is preliminary data.</text>
</comment>
<evidence type="ECO:0000313" key="7">
    <source>
        <dbReference type="Proteomes" id="UP000736672"/>
    </source>
</evidence>
<comment type="catalytic activity">
    <reaction evidence="5">
        <text>a 2-oxocarboxylate + L-ornithine = L-glutamate 5-semialdehyde + an L-alpha-amino acid</text>
        <dbReference type="Rhea" id="RHEA:13877"/>
        <dbReference type="ChEBI" id="CHEBI:35179"/>
        <dbReference type="ChEBI" id="CHEBI:46911"/>
        <dbReference type="ChEBI" id="CHEBI:58066"/>
        <dbReference type="ChEBI" id="CHEBI:59869"/>
        <dbReference type="EC" id="2.6.1.13"/>
    </reaction>
</comment>
<dbReference type="AlphaFoldDB" id="A0A9P9KT01"/>
<dbReference type="Gene3D" id="3.40.640.10">
    <property type="entry name" value="Type I PLP-dependent aspartate aminotransferase-like (Major domain)"/>
    <property type="match status" value="1"/>
</dbReference>
<proteinExistence type="inferred from homology"/>
<dbReference type="InterPro" id="IPR015421">
    <property type="entry name" value="PyrdxlP-dep_Trfase_major"/>
</dbReference>
<dbReference type="OrthoDB" id="10261433at2759"/>
<keyword evidence="5" id="KW-0032">Aminotransferase</keyword>
<dbReference type="PANTHER" id="PTHR11986:SF18">
    <property type="entry name" value="ORNITHINE AMINOTRANSFERASE, MITOCHONDRIAL"/>
    <property type="match status" value="1"/>
</dbReference>
<evidence type="ECO:0000256" key="3">
    <source>
        <dbReference type="ARBA" id="ARBA00022898"/>
    </source>
</evidence>
<evidence type="ECO:0000256" key="1">
    <source>
        <dbReference type="ARBA" id="ARBA00001933"/>
    </source>
</evidence>
<dbReference type="Gene3D" id="3.90.1150.10">
    <property type="entry name" value="Aspartate Aminotransferase, domain 1"/>
    <property type="match status" value="1"/>
</dbReference>
<comment type="pathway">
    <text evidence="5">Amino-acid biosynthesis; L-proline biosynthesis; L-glutamate 5-semialdehyde from L-ornithine: step 1/1.</text>
</comment>
<name>A0A9P9KT01_FUSSL</name>
<evidence type="ECO:0000256" key="2">
    <source>
        <dbReference type="ARBA" id="ARBA00008954"/>
    </source>
</evidence>
<dbReference type="PANTHER" id="PTHR11986">
    <property type="entry name" value="AMINOTRANSFERASE CLASS III"/>
    <property type="match status" value="1"/>
</dbReference>